<keyword evidence="2" id="KW-1185">Reference proteome</keyword>
<feature type="non-terminal residue" evidence="1">
    <location>
        <position position="1"/>
    </location>
</feature>
<proteinExistence type="predicted"/>
<organism evidence="1 2">
    <name type="scientific">Taxus chinensis</name>
    <name type="common">Chinese yew</name>
    <name type="synonym">Taxus wallichiana var. chinensis</name>
    <dbReference type="NCBI Taxonomy" id="29808"/>
    <lineage>
        <taxon>Eukaryota</taxon>
        <taxon>Viridiplantae</taxon>
        <taxon>Streptophyta</taxon>
        <taxon>Embryophyta</taxon>
        <taxon>Tracheophyta</taxon>
        <taxon>Spermatophyta</taxon>
        <taxon>Pinopsida</taxon>
        <taxon>Pinidae</taxon>
        <taxon>Conifers II</taxon>
        <taxon>Cupressales</taxon>
        <taxon>Taxaceae</taxon>
        <taxon>Taxus</taxon>
    </lineage>
</organism>
<protein>
    <submittedName>
        <fullName evidence="1">Uncharacterized protein</fullName>
    </submittedName>
</protein>
<comment type="caution">
    <text evidence="1">The sequence shown here is derived from an EMBL/GenBank/DDBJ whole genome shotgun (WGS) entry which is preliminary data.</text>
</comment>
<evidence type="ECO:0000313" key="2">
    <source>
        <dbReference type="Proteomes" id="UP000824469"/>
    </source>
</evidence>
<evidence type="ECO:0000313" key="1">
    <source>
        <dbReference type="EMBL" id="KAH9330158.1"/>
    </source>
</evidence>
<feature type="non-terminal residue" evidence="1">
    <location>
        <position position="54"/>
    </location>
</feature>
<dbReference type="Proteomes" id="UP000824469">
    <property type="component" value="Unassembled WGS sequence"/>
</dbReference>
<sequence length="54" mass="5823">VRNVPVSCLPIPLLALEVQPPRTKVLKSVEASLRVDAIASAGFQISRNKLSNLI</sequence>
<name>A0AA38GW25_TAXCH</name>
<gene>
    <name evidence="1" type="ORF">KI387_002266</name>
</gene>
<reference evidence="1 2" key="1">
    <citation type="journal article" date="2021" name="Nat. Plants">
        <title>The Taxus genome provides insights into paclitaxel biosynthesis.</title>
        <authorList>
            <person name="Xiong X."/>
            <person name="Gou J."/>
            <person name="Liao Q."/>
            <person name="Li Y."/>
            <person name="Zhou Q."/>
            <person name="Bi G."/>
            <person name="Li C."/>
            <person name="Du R."/>
            <person name="Wang X."/>
            <person name="Sun T."/>
            <person name="Guo L."/>
            <person name="Liang H."/>
            <person name="Lu P."/>
            <person name="Wu Y."/>
            <person name="Zhang Z."/>
            <person name="Ro D.K."/>
            <person name="Shang Y."/>
            <person name="Huang S."/>
            <person name="Yan J."/>
        </authorList>
    </citation>
    <scope>NUCLEOTIDE SEQUENCE [LARGE SCALE GENOMIC DNA]</scope>
    <source>
        <strain evidence="1">Ta-2019</strain>
    </source>
</reference>
<accession>A0AA38GW25</accession>
<dbReference type="AlphaFoldDB" id="A0AA38GW25"/>
<dbReference type="EMBL" id="JAHRHJ020000001">
    <property type="protein sequence ID" value="KAH9330158.1"/>
    <property type="molecule type" value="Genomic_DNA"/>
</dbReference>